<comment type="caution">
    <text evidence="1">The sequence shown here is derived from an EMBL/GenBank/DDBJ whole genome shotgun (WGS) entry which is preliminary data.</text>
</comment>
<dbReference type="EMBL" id="CAJVQA010021451">
    <property type="protein sequence ID" value="CAG8769006.1"/>
    <property type="molecule type" value="Genomic_DNA"/>
</dbReference>
<accession>A0A9N9J777</accession>
<dbReference type="Proteomes" id="UP000789759">
    <property type="component" value="Unassembled WGS sequence"/>
</dbReference>
<feature type="non-terminal residue" evidence="1">
    <location>
        <position position="1"/>
    </location>
</feature>
<proteinExistence type="predicted"/>
<dbReference type="AlphaFoldDB" id="A0A9N9J777"/>
<organism evidence="1 2">
    <name type="scientific">Cetraspora pellucida</name>
    <dbReference type="NCBI Taxonomy" id="1433469"/>
    <lineage>
        <taxon>Eukaryota</taxon>
        <taxon>Fungi</taxon>
        <taxon>Fungi incertae sedis</taxon>
        <taxon>Mucoromycota</taxon>
        <taxon>Glomeromycotina</taxon>
        <taxon>Glomeromycetes</taxon>
        <taxon>Diversisporales</taxon>
        <taxon>Gigasporaceae</taxon>
        <taxon>Cetraspora</taxon>
    </lineage>
</organism>
<reference evidence="1" key="1">
    <citation type="submission" date="2021-06" db="EMBL/GenBank/DDBJ databases">
        <authorList>
            <person name="Kallberg Y."/>
            <person name="Tangrot J."/>
            <person name="Rosling A."/>
        </authorList>
    </citation>
    <scope>NUCLEOTIDE SEQUENCE</scope>
    <source>
        <strain evidence="1">FL966</strain>
    </source>
</reference>
<evidence type="ECO:0000313" key="1">
    <source>
        <dbReference type="EMBL" id="CAG8769006.1"/>
    </source>
</evidence>
<evidence type="ECO:0000313" key="2">
    <source>
        <dbReference type="Proteomes" id="UP000789759"/>
    </source>
</evidence>
<sequence>YNCMEKLLEQLLMFITFTGTQNEIVFSAKFEQRELATNSNGASISLINNAILIGRRRQ</sequence>
<gene>
    <name evidence="1" type="ORF">CPELLU_LOCUS15758</name>
</gene>
<name>A0A9N9J777_9GLOM</name>
<protein>
    <submittedName>
        <fullName evidence="1">12578_t:CDS:1</fullName>
    </submittedName>
</protein>
<keyword evidence="2" id="KW-1185">Reference proteome</keyword>